<keyword evidence="1" id="KW-1133">Transmembrane helix</keyword>
<feature type="non-terminal residue" evidence="2">
    <location>
        <position position="153"/>
    </location>
</feature>
<accession>A0A2M7Q7D8</accession>
<dbReference type="AlphaFoldDB" id="A0A2M7Q7D8"/>
<dbReference type="Proteomes" id="UP000228730">
    <property type="component" value="Unassembled WGS sequence"/>
</dbReference>
<keyword evidence="1" id="KW-0472">Membrane</keyword>
<dbReference type="EMBL" id="PFKY01000058">
    <property type="protein sequence ID" value="PIY58884.1"/>
    <property type="molecule type" value="Genomic_DNA"/>
</dbReference>
<evidence type="ECO:0000256" key="1">
    <source>
        <dbReference type="SAM" id="Phobius"/>
    </source>
</evidence>
<organism evidence="2 3">
    <name type="scientific">Candidatus Wolfebacteria bacterium CG_4_10_14_0_8_um_filter_39_64</name>
    <dbReference type="NCBI Taxonomy" id="1975063"/>
    <lineage>
        <taxon>Bacteria</taxon>
        <taxon>Candidatus Wolfeibacteriota</taxon>
    </lineage>
</organism>
<feature type="transmembrane region" description="Helical" evidence="1">
    <location>
        <begin position="12"/>
        <end position="33"/>
    </location>
</feature>
<evidence type="ECO:0000313" key="2">
    <source>
        <dbReference type="EMBL" id="PIY58884.1"/>
    </source>
</evidence>
<reference evidence="3" key="1">
    <citation type="submission" date="2017-09" db="EMBL/GenBank/DDBJ databases">
        <title>Depth-based differentiation of microbial function through sediment-hosted aquifers and enrichment of novel symbionts in the deep terrestrial subsurface.</title>
        <authorList>
            <person name="Probst A.J."/>
            <person name="Ladd B."/>
            <person name="Jarett J.K."/>
            <person name="Geller-Mcgrath D.E."/>
            <person name="Sieber C.M.K."/>
            <person name="Emerson J.B."/>
            <person name="Anantharaman K."/>
            <person name="Thomas B.C."/>
            <person name="Malmstrom R."/>
            <person name="Stieglmeier M."/>
            <person name="Klingl A."/>
            <person name="Woyke T."/>
            <person name="Ryan C.M."/>
            <person name="Banfield J.F."/>
        </authorList>
    </citation>
    <scope>NUCLEOTIDE SEQUENCE [LARGE SCALE GENOMIC DNA]</scope>
</reference>
<comment type="caution">
    <text evidence="2">The sequence shown here is derived from an EMBL/GenBank/DDBJ whole genome shotgun (WGS) entry which is preliminary data.</text>
</comment>
<name>A0A2M7Q7D8_9BACT</name>
<evidence type="ECO:0008006" key="4">
    <source>
        <dbReference type="Google" id="ProtNLM"/>
    </source>
</evidence>
<keyword evidence="1" id="KW-0812">Transmembrane</keyword>
<proteinExistence type="predicted"/>
<protein>
    <recommendedName>
        <fullName evidence="4">Type II secretion system protein</fullName>
    </recommendedName>
</protein>
<evidence type="ECO:0000313" key="3">
    <source>
        <dbReference type="Proteomes" id="UP000228730"/>
    </source>
</evidence>
<sequence length="153" mass="16903">MKKFKTNKGYILIESMIGISIAIVGILGILNLLSRSTSLNRVISNQFVGNYLAAEGIEITKNLIDANVIQNKPWNQGLISGSFEADYLSMGLEPNQSRLILFDSANNRYSYQTGNPTTFTRVINIQLIGSEEIKVNSIVKWTSRGGGQFEANL</sequence>
<gene>
    <name evidence="2" type="ORF">COY97_01825</name>
</gene>